<dbReference type="InterPro" id="IPR003594">
    <property type="entry name" value="HATPase_dom"/>
</dbReference>
<dbReference type="CDD" id="cd00082">
    <property type="entry name" value="HisKA"/>
    <property type="match status" value="1"/>
</dbReference>
<dbReference type="InterPro" id="IPR004358">
    <property type="entry name" value="Sig_transdc_His_kin-like_C"/>
</dbReference>
<evidence type="ECO:0000259" key="8">
    <source>
        <dbReference type="PROSITE" id="PS50109"/>
    </source>
</evidence>
<keyword evidence="4" id="KW-0597">Phosphoprotein</keyword>
<dbReference type="SMART" id="SM00304">
    <property type="entry name" value="HAMP"/>
    <property type="match status" value="1"/>
</dbReference>
<keyword evidence="13" id="KW-1185">Reference proteome</keyword>
<evidence type="ECO:0000256" key="7">
    <source>
        <dbReference type="SAM" id="Phobius"/>
    </source>
</evidence>
<gene>
    <name evidence="12" type="ORF">MYP_3340</name>
</gene>
<dbReference type="Gene3D" id="3.30.450.20">
    <property type="entry name" value="PAS domain"/>
    <property type="match status" value="4"/>
</dbReference>
<dbReference type="CDD" id="cd00075">
    <property type="entry name" value="HATPase"/>
    <property type="match status" value="1"/>
</dbReference>
<comment type="caution">
    <text evidence="12">The sequence shown here is derived from an EMBL/GenBank/DDBJ whole genome shotgun (WGS) entry which is preliminary data.</text>
</comment>
<dbReference type="InterPro" id="IPR035965">
    <property type="entry name" value="PAS-like_dom_sf"/>
</dbReference>
<feature type="domain" description="PAC" evidence="10">
    <location>
        <begin position="464"/>
        <end position="516"/>
    </location>
</feature>
<dbReference type="SMART" id="SM00086">
    <property type="entry name" value="PAC"/>
    <property type="match status" value="2"/>
</dbReference>
<dbReference type="GO" id="GO:0016020">
    <property type="term" value="C:membrane"/>
    <property type="evidence" value="ECO:0007669"/>
    <property type="project" value="UniProtKB-SubCell"/>
</dbReference>
<keyword evidence="7" id="KW-0812">Transmembrane</keyword>
<name>A0A098LGJ7_9BACT</name>
<dbReference type="PANTHER" id="PTHR43304:SF1">
    <property type="entry name" value="PAC DOMAIN-CONTAINING PROTEIN"/>
    <property type="match status" value="1"/>
</dbReference>
<dbReference type="STRING" id="153721.MYP_3340"/>
<keyword evidence="6" id="KW-0418">Kinase</keyword>
<dbReference type="Pfam" id="PF00512">
    <property type="entry name" value="HisKA"/>
    <property type="match status" value="1"/>
</dbReference>
<evidence type="ECO:0000256" key="1">
    <source>
        <dbReference type="ARBA" id="ARBA00000085"/>
    </source>
</evidence>
<dbReference type="PANTHER" id="PTHR43304">
    <property type="entry name" value="PHYTOCHROME-LIKE PROTEIN CPH1"/>
    <property type="match status" value="1"/>
</dbReference>
<feature type="domain" description="PAS" evidence="9">
    <location>
        <begin position="544"/>
        <end position="589"/>
    </location>
</feature>
<sequence>MSKDGQIIASTDTTVIGMNWSSDESFRAAVLGRKFFGDLHYDQDQLLNAFLSSPIYFEDRIIGVIIMSRIAEGIISLSNVYTGMGSTGETYLAKQYGDSVVYLTPLRFDKNAALKRSFPANDSSTSMGKIMNAKKDTLIRGKDYQGKDVLAALKYFPETGWGMITEFGYKEAMAPIVLLRNRLLLFNGIVILISTILAYFLGSAFVKPIEELTFNANKFSEGDFSQLSGIRSKNEIGVLAHSFNVMAKRLQKKIVKSDTMFSTVFDSVEQGIILFKVIRDSPDQIKDFEFVLVNHWAEILLDRTRMDLIGKRWVEEYPHVKDLGLFDMQVKVADTGETMTTDYFYGFQGLNKWFKNRVIKISDEELLVTFDDISQQKEANLQIEDLQSIFLESQSLGKIGSYEWNFLDKKLTLTPAMSEILCYAIKDVADISMEKHPFEAVIHPDDKEKANQTIRRAIYDHNLYNVEYTILCPGNIIKYVWSRGKVFYDNQDRPIKMIGTVLDITEWKRSKHEIQKREILLSFAEEMANIGSYEFDIENGKTTWSDQLYKMYGYEPNEFELTEDNLLRVVHPDDKQYFKRIFEEKIFQENAFDYQFACVRKDGSVGVSYGKATVFRNENNQVTKVTGFIQDITERVMMVEQLRGLNAGLEGRVNERTKELSVIIHNLKILNDSLDNYAYIISHDLKAPLTVIEGLVPFIKEDCKARPVNEEGLKMLDMVGAKVEDMKNIIENVLRTAKMQKQIKEPIDLLQLCQDVLTTLNPPSHFHIDIQDSLPIVNYNRTSLKQILQNLIGNAIKYMDKKNPHIKIESVEREKYFQIGVSDNGSGIPEDKLAKIFERFEIAHSKENIESHGLGLSIVKQLVEANGGRVWVESELGKGSDFYFTIPK</sequence>
<dbReference type="EMBL" id="BBLT01000006">
    <property type="protein sequence ID" value="GAL86111.1"/>
    <property type="molecule type" value="Genomic_DNA"/>
</dbReference>
<feature type="transmembrane region" description="Helical" evidence="7">
    <location>
        <begin position="183"/>
        <end position="206"/>
    </location>
</feature>
<dbReference type="Pfam" id="PF02518">
    <property type="entry name" value="HATPase_c"/>
    <property type="match status" value="1"/>
</dbReference>
<dbReference type="Gene3D" id="3.30.565.10">
    <property type="entry name" value="Histidine kinase-like ATPase, C-terminal domain"/>
    <property type="match status" value="1"/>
</dbReference>
<evidence type="ECO:0000313" key="13">
    <source>
        <dbReference type="Proteomes" id="UP000030185"/>
    </source>
</evidence>
<organism evidence="12 13">
    <name type="scientific">Sporocytophaga myxococcoides</name>
    <dbReference type="NCBI Taxonomy" id="153721"/>
    <lineage>
        <taxon>Bacteria</taxon>
        <taxon>Pseudomonadati</taxon>
        <taxon>Bacteroidota</taxon>
        <taxon>Cytophagia</taxon>
        <taxon>Cytophagales</taxon>
        <taxon>Cytophagaceae</taxon>
        <taxon>Sporocytophaga</taxon>
    </lineage>
</organism>
<feature type="domain" description="PAC" evidence="10">
    <location>
        <begin position="592"/>
        <end position="644"/>
    </location>
</feature>
<comment type="catalytic activity">
    <reaction evidence="1">
        <text>ATP + protein L-histidine = ADP + protein N-phospho-L-histidine.</text>
        <dbReference type="EC" id="2.7.13.3"/>
    </reaction>
</comment>
<dbReference type="Pfam" id="PF08447">
    <property type="entry name" value="PAS_3"/>
    <property type="match status" value="2"/>
</dbReference>
<dbReference type="PROSITE" id="PS50885">
    <property type="entry name" value="HAMP"/>
    <property type="match status" value="1"/>
</dbReference>
<evidence type="ECO:0000256" key="3">
    <source>
        <dbReference type="ARBA" id="ARBA00012438"/>
    </source>
</evidence>
<dbReference type="SUPFAM" id="SSF55785">
    <property type="entry name" value="PYP-like sensor domain (PAS domain)"/>
    <property type="match status" value="3"/>
</dbReference>
<dbReference type="InterPro" id="IPR005467">
    <property type="entry name" value="His_kinase_dom"/>
</dbReference>
<dbReference type="FunFam" id="3.30.565.10:FF:000006">
    <property type="entry name" value="Sensor histidine kinase WalK"/>
    <property type="match status" value="1"/>
</dbReference>
<dbReference type="PROSITE" id="PS50109">
    <property type="entry name" value="HIS_KIN"/>
    <property type="match status" value="1"/>
</dbReference>
<proteinExistence type="predicted"/>
<dbReference type="NCBIfam" id="TIGR00229">
    <property type="entry name" value="sensory_box"/>
    <property type="match status" value="1"/>
</dbReference>
<keyword evidence="7" id="KW-0472">Membrane</keyword>
<evidence type="ECO:0000256" key="5">
    <source>
        <dbReference type="ARBA" id="ARBA00022679"/>
    </source>
</evidence>
<dbReference type="eggNOG" id="COG4251">
    <property type="taxonomic scope" value="Bacteria"/>
</dbReference>
<feature type="domain" description="HAMP" evidence="11">
    <location>
        <begin position="203"/>
        <end position="255"/>
    </location>
</feature>
<accession>A0A098LGJ7</accession>
<dbReference type="InterPro" id="IPR001610">
    <property type="entry name" value="PAC"/>
</dbReference>
<evidence type="ECO:0000313" key="12">
    <source>
        <dbReference type="EMBL" id="GAL86111.1"/>
    </source>
</evidence>
<evidence type="ECO:0000259" key="11">
    <source>
        <dbReference type="PROSITE" id="PS50885"/>
    </source>
</evidence>
<dbReference type="EC" id="2.7.13.3" evidence="3"/>
<evidence type="ECO:0000256" key="6">
    <source>
        <dbReference type="ARBA" id="ARBA00022777"/>
    </source>
</evidence>
<comment type="subcellular location">
    <subcellularLocation>
        <location evidence="2">Membrane</location>
    </subcellularLocation>
</comment>
<dbReference type="InterPro" id="IPR036097">
    <property type="entry name" value="HisK_dim/P_sf"/>
</dbReference>
<dbReference type="Pfam" id="PF00672">
    <property type="entry name" value="HAMP"/>
    <property type="match status" value="1"/>
</dbReference>
<dbReference type="InterPro" id="IPR003661">
    <property type="entry name" value="HisK_dim/P_dom"/>
</dbReference>
<dbReference type="SUPFAM" id="SSF158472">
    <property type="entry name" value="HAMP domain-like"/>
    <property type="match status" value="1"/>
</dbReference>
<dbReference type="PRINTS" id="PR00344">
    <property type="entry name" value="BCTRLSENSOR"/>
</dbReference>
<dbReference type="GO" id="GO:0000155">
    <property type="term" value="F:phosphorelay sensor kinase activity"/>
    <property type="evidence" value="ECO:0007669"/>
    <property type="project" value="InterPro"/>
</dbReference>
<dbReference type="Gene3D" id="1.10.287.130">
    <property type="match status" value="1"/>
</dbReference>
<protein>
    <recommendedName>
        <fullName evidence="3">histidine kinase</fullName>
        <ecNumber evidence="3">2.7.13.3</ecNumber>
    </recommendedName>
</protein>
<dbReference type="SMART" id="SM00388">
    <property type="entry name" value="HisKA"/>
    <property type="match status" value="1"/>
</dbReference>
<dbReference type="SUPFAM" id="SSF55874">
    <property type="entry name" value="ATPase domain of HSP90 chaperone/DNA topoisomerase II/histidine kinase"/>
    <property type="match status" value="1"/>
</dbReference>
<dbReference type="SUPFAM" id="SSF47384">
    <property type="entry name" value="Homodimeric domain of signal transducing histidine kinase"/>
    <property type="match status" value="1"/>
</dbReference>
<reference evidence="12 13" key="1">
    <citation type="submission" date="2014-09" db="EMBL/GenBank/DDBJ databases">
        <title>Sporocytophaga myxococcoides PG-01 genome sequencing.</title>
        <authorList>
            <person name="Liu L."/>
            <person name="Gao P.J."/>
            <person name="Chen G.J."/>
            <person name="Wang L.S."/>
        </authorList>
    </citation>
    <scope>NUCLEOTIDE SEQUENCE [LARGE SCALE GENOMIC DNA]</scope>
    <source>
        <strain evidence="12 13">PG-01</strain>
    </source>
</reference>
<dbReference type="AlphaFoldDB" id="A0A098LGJ7"/>
<dbReference type="Proteomes" id="UP000030185">
    <property type="component" value="Unassembled WGS sequence"/>
</dbReference>
<dbReference type="InterPro" id="IPR036890">
    <property type="entry name" value="HATPase_C_sf"/>
</dbReference>
<dbReference type="InterPro" id="IPR003660">
    <property type="entry name" value="HAMP_dom"/>
</dbReference>
<keyword evidence="5" id="KW-0808">Transferase</keyword>
<dbReference type="InterPro" id="IPR013655">
    <property type="entry name" value="PAS_fold_3"/>
</dbReference>
<dbReference type="Gene3D" id="2.10.70.100">
    <property type="match status" value="2"/>
</dbReference>
<dbReference type="InterPro" id="IPR000014">
    <property type="entry name" value="PAS"/>
</dbReference>
<dbReference type="CDD" id="cd06225">
    <property type="entry name" value="HAMP"/>
    <property type="match status" value="1"/>
</dbReference>
<dbReference type="InterPro" id="IPR000700">
    <property type="entry name" value="PAS-assoc_C"/>
</dbReference>
<dbReference type="InterPro" id="IPR052162">
    <property type="entry name" value="Sensor_kinase/Photoreceptor"/>
</dbReference>
<dbReference type="PROSITE" id="PS50112">
    <property type="entry name" value="PAS"/>
    <property type="match status" value="1"/>
</dbReference>
<dbReference type="eggNOG" id="COG4191">
    <property type="taxonomic scope" value="Bacteria"/>
</dbReference>
<keyword evidence="7" id="KW-1133">Transmembrane helix</keyword>
<dbReference type="CDD" id="cd00130">
    <property type="entry name" value="PAS"/>
    <property type="match status" value="2"/>
</dbReference>
<dbReference type="PROSITE" id="PS50113">
    <property type="entry name" value="PAC"/>
    <property type="match status" value="2"/>
</dbReference>
<evidence type="ECO:0000259" key="10">
    <source>
        <dbReference type="PROSITE" id="PS50113"/>
    </source>
</evidence>
<dbReference type="Gene3D" id="6.10.340.10">
    <property type="match status" value="1"/>
</dbReference>
<evidence type="ECO:0000256" key="2">
    <source>
        <dbReference type="ARBA" id="ARBA00004370"/>
    </source>
</evidence>
<evidence type="ECO:0000256" key="4">
    <source>
        <dbReference type="ARBA" id="ARBA00022553"/>
    </source>
</evidence>
<feature type="domain" description="Histidine kinase" evidence="8">
    <location>
        <begin position="680"/>
        <end position="888"/>
    </location>
</feature>
<evidence type="ECO:0000259" key="9">
    <source>
        <dbReference type="PROSITE" id="PS50112"/>
    </source>
</evidence>
<dbReference type="SMART" id="SM00387">
    <property type="entry name" value="HATPase_c"/>
    <property type="match status" value="1"/>
</dbReference>